<feature type="compositionally biased region" description="Basic and acidic residues" evidence="3">
    <location>
        <begin position="12"/>
        <end position="35"/>
    </location>
</feature>
<feature type="repeat" description="ARM" evidence="1">
    <location>
        <begin position="641"/>
        <end position="670"/>
    </location>
</feature>
<accession>A0ABR3JQC1</accession>
<feature type="region of interest" description="Disordered" evidence="3">
    <location>
        <begin position="262"/>
        <end position="298"/>
    </location>
</feature>
<dbReference type="PANTHER" id="PTHR35711">
    <property type="entry name" value="EXPRESSED PROTEIN"/>
    <property type="match status" value="1"/>
</dbReference>
<name>A0ABR3JQC1_9AGAR</name>
<keyword evidence="5" id="KW-1185">Reference proteome</keyword>
<dbReference type="EMBL" id="JASNQZ010000004">
    <property type="protein sequence ID" value="KAL0958023.1"/>
    <property type="molecule type" value="Genomic_DNA"/>
</dbReference>
<dbReference type="InterPro" id="IPR016024">
    <property type="entry name" value="ARM-type_fold"/>
</dbReference>
<organism evidence="4 5">
    <name type="scientific">Hohenbuehelia grisea</name>
    <dbReference type="NCBI Taxonomy" id="104357"/>
    <lineage>
        <taxon>Eukaryota</taxon>
        <taxon>Fungi</taxon>
        <taxon>Dikarya</taxon>
        <taxon>Basidiomycota</taxon>
        <taxon>Agaricomycotina</taxon>
        <taxon>Agaricomycetes</taxon>
        <taxon>Agaricomycetidae</taxon>
        <taxon>Agaricales</taxon>
        <taxon>Pleurotineae</taxon>
        <taxon>Pleurotaceae</taxon>
        <taxon>Hohenbuehelia</taxon>
    </lineage>
</organism>
<gene>
    <name evidence="4" type="ORF">HGRIS_000198</name>
</gene>
<evidence type="ECO:0000313" key="5">
    <source>
        <dbReference type="Proteomes" id="UP001556367"/>
    </source>
</evidence>
<keyword evidence="2" id="KW-0175">Coiled coil</keyword>
<evidence type="ECO:0000313" key="4">
    <source>
        <dbReference type="EMBL" id="KAL0958023.1"/>
    </source>
</evidence>
<dbReference type="Proteomes" id="UP001556367">
    <property type="component" value="Unassembled WGS sequence"/>
</dbReference>
<proteinExistence type="predicted"/>
<feature type="compositionally biased region" description="Acidic residues" evidence="3">
    <location>
        <begin position="43"/>
        <end position="80"/>
    </location>
</feature>
<protein>
    <submittedName>
        <fullName evidence="4">Uncharacterized protein</fullName>
    </submittedName>
</protein>
<dbReference type="PANTHER" id="PTHR35711:SF1">
    <property type="entry name" value="ECTODERMAL, ISOFORM F"/>
    <property type="match status" value="1"/>
</dbReference>
<evidence type="ECO:0000256" key="3">
    <source>
        <dbReference type="SAM" id="MobiDB-lite"/>
    </source>
</evidence>
<dbReference type="InterPro" id="IPR011989">
    <property type="entry name" value="ARM-like"/>
</dbReference>
<feature type="region of interest" description="Disordered" evidence="3">
    <location>
        <begin position="1"/>
        <end position="80"/>
    </location>
</feature>
<comment type="caution">
    <text evidence="4">The sequence shown here is derived from an EMBL/GenBank/DDBJ whole genome shotgun (WGS) entry which is preliminary data.</text>
</comment>
<evidence type="ECO:0000256" key="2">
    <source>
        <dbReference type="SAM" id="Coils"/>
    </source>
</evidence>
<feature type="compositionally biased region" description="Basic and acidic residues" evidence="3">
    <location>
        <begin position="265"/>
        <end position="283"/>
    </location>
</feature>
<feature type="compositionally biased region" description="Acidic residues" evidence="3">
    <location>
        <begin position="700"/>
        <end position="713"/>
    </location>
</feature>
<sequence>MASEPPPAVVAKDAKPDDALIGSNEKEEPRDHDDSEGGPPGSENDDADGDSNDHDDEDADEDDGDQDSDNDGSDSDGDDDLDAEFEAAYAAAMAEAEESLEKAASELGDVGAEDIKQCIDTLEAEIRKEVGGVKVEHDDTTFGEAMSKLQTIVSLKPALAIHVAPHAITLLSLLSQTPTESANRSSTINLLCDVFTASRDSREAMKGNQSLSRMIKFLRTGDDLDRHYILLMLEQVAEEDPSSHELILSALRSEIYIFDDDDDDDKSKDKAAGEDEDKTKSDPSAKAQAKASPSEEARQTINAISTVENLLLFQRTHITPLFLAARAFDYVVLNAMPGETGEPKDSKSGDADASSGVRVAAQSCLIQISNALENSDDDDEEEGGTVALGKQIAKFSRVLGGGGDADADEDGPDVKSFLAFAIVQFLAEDNASTSPASSTSEGITKDDDNDISTKLFSGAADWLNERLTPGSSASSSSRTKALLCASPAALRGLVLSLGRKSGNAYGASAEWALAHMCGDEAAEDLEDGDRLCAGMVRNAFRALWFGRVAAVTLGPGRVVEPEEDEVKEAKEAELGWEGKVRLVKGLRWTFQGIFEAACAAGLAELVVGALQEPSQYEDTLNLMKDLMENHQKFGFYLFEAGVVPKLVQLLTAADTQPHVRLLVPGVLKGLIEAYGPKARLDKLAKDAEEGLKVNEKANESDTDANEDADEEPTPDASETSPLGPHINRLLTSPSTLPALLSALSSPTPTLAGAAASLIGDLMQFEDGTETFGYDSDPESDTYESARPACPLKDMLVTEGLVQRGIDLLKTEDGAPGGLDLLRRCCWGYKRGMEMVESGFRKCFDEKKDLDAAFFRRMYGQYESRHTGRQRRRVAEAAFKAGALDKVLLLVEKEANLLGSKTSLEAETDQDKARRRNTVEGLRVILCADSADVTVARHGNAHLPRLLAALLTEVSKPSFLIALWMLRLLNTDDLETQYDADAERRLDKMSDVEAEAERKRLLEWLGEDVWAPVVKSEEVVRGVKALMERFRWGCAEKRPERPEGADEDPEKEKEFEKAEEKWLEEDVKARIECENLSGFIVEFFDILLPHLGTLASPIAPLLLIRTSQISPNNTIFNVLSRMLATPGFDSAPLVQTLKDLHAVEDTRPSANQLTEWIESGPRLTAVLREAGAFEWMLAALEEETVDPLSAISTLGSLVQKTADRAEKRRMQEAFAACAIALEKAKEYLGCEDEWDARKAVEAVGHLCGEDPNPKGVKALWDEKAVDRVFKMVDDIEYPLEYAIGTMGVIAEHVPGVRERLTELLKSYVVALTTPPPAAADAAQSGEGKKKKKKQKKYSPRMSELELWQRYEKLAKTTPAARKAVVESGAIDEAEKLLGLDDAERMQLPFTTLVLLVDAHDEGYAAEVAKVLPAVAADFLKDNVDGLYTEFFKLIQAFVRVDFAAIVASGVIASLMRGFGMFPNVLGTETFADAFVKMDVLPGGHEVLVKELKACLAEEDVERHEQCWGFAGSLGKLLETSDRGVGIVRDVDGVGFMMRLLKHESIEAKASGATFAGQLFSAKLLLDDLRPNVIELIERARVEALQLSKRTYEEYLETAGDEPLDEDDFKYKVRQDAKRAEEMKTPLAALKI</sequence>
<dbReference type="InterPro" id="IPR000225">
    <property type="entry name" value="Armadillo"/>
</dbReference>
<reference evidence="5" key="1">
    <citation type="submission" date="2024-06" db="EMBL/GenBank/DDBJ databases">
        <title>Multi-omics analyses provide insights into the biosynthesis of the anticancer antibiotic pleurotin in Hohenbuehelia grisea.</title>
        <authorList>
            <person name="Weaver J.A."/>
            <person name="Alberti F."/>
        </authorList>
    </citation>
    <scope>NUCLEOTIDE SEQUENCE [LARGE SCALE GENOMIC DNA]</scope>
    <source>
        <strain evidence="5">T-177</strain>
    </source>
</reference>
<feature type="region of interest" description="Disordered" evidence="3">
    <location>
        <begin position="691"/>
        <end position="728"/>
    </location>
</feature>
<evidence type="ECO:0000256" key="1">
    <source>
        <dbReference type="PROSITE-ProRule" id="PRU00259"/>
    </source>
</evidence>
<feature type="region of interest" description="Disordered" evidence="3">
    <location>
        <begin position="1316"/>
        <end position="1339"/>
    </location>
</feature>
<dbReference type="SUPFAM" id="SSF48371">
    <property type="entry name" value="ARM repeat"/>
    <property type="match status" value="2"/>
</dbReference>
<dbReference type="PROSITE" id="PS50176">
    <property type="entry name" value="ARM_REPEAT"/>
    <property type="match status" value="1"/>
</dbReference>
<feature type="compositionally biased region" description="Basic residues" evidence="3">
    <location>
        <begin position="1327"/>
        <end position="1337"/>
    </location>
</feature>
<dbReference type="Gene3D" id="1.25.10.10">
    <property type="entry name" value="Leucine-rich Repeat Variant"/>
    <property type="match status" value="2"/>
</dbReference>
<feature type="coiled-coil region" evidence="2">
    <location>
        <begin position="86"/>
        <end position="113"/>
    </location>
</feature>